<dbReference type="Proteomes" id="UP000322084">
    <property type="component" value="Unassembled WGS sequence"/>
</dbReference>
<accession>A0A5A7MTT0</accession>
<protein>
    <submittedName>
        <fullName evidence="1">Uncharacterized protein</fullName>
    </submittedName>
</protein>
<keyword evidence="4" id="KW-1185">Reference proteome</keyword>
<dbReference type="EMBL" id="BKCL01000020">
    <property type="protein sequence ID" value="GEQ99361.1"/>
    <property type="molecule type" value="Genomic_DNA"/>
</dbReference>
<comment type="caution">
    <text evidence="1">The sequence shown here is derived from an EMBL/GenBank/DDBJ whole genome shotgun (WGS) entry which is preliminary data.</text>
</comment>
<evidence type="ECO:0000313" key="1">
    <source>
        <dbReference type="EMBL" id="GEQ99361.1"/>
    </source>
</evidence>
<proteinExistence type="predicted"/>
<evidence type="ECO:0000313" key="3">
    <source>
        <dbReference type="Proteomes" id="UP000322084"/>
    </source>
</evidence>
<accession>A0A5A7N3C2</accession>
<name>A0A5A7MTT0_9PROT</name>
<sequence>MTVSDEDKTMKNVLQTKVAPETDSTVPLTLIRHAQRHYNNNRKVAHANGARS</sequence>
<evidence type="ECO:0000313" key="2">
    <source>
        <dbReference type="EMBL" id="GER02224.1"/>
    </source>
</evidence>
<dbReference type="AlphaFoldDB" id="A0A5A7MTT0"/>
<dbReference type="Proteomes" id="UP000325187">
    <property type="component" value="Unassembled WGS sequence"/>
</dbReference>
<reference evidence="3 4" key="1">
    <citation type="submission" date="2019-09" db="EMBL/GenBank/DDBJ databases">
        <title>NBRP : Genome information of microbial organism related human and environment.</title>
        <authorList>
            <person name="Hattori M."/>
            <person name="Oshima K."/>
            <person name="Inaba H."/>
            <person name="Suda W."/>
            <person name="Sakamoto M."/>
            <person name="Iino T."/>
            <person name="Kitahara M."/>
            <person name="Oshida Y."/>
            <person name="Iida T."/>
            <person name="Kudo T."/>
            <person name="Itoh T."/>
            <person name="Ohkuma M."/>
        </authorList>
    </citation>
    <scope>NUCLEOTIDE SEQUENCE [LARGE SCALE GENOMIC DNA]</scope>
    <source>
        <strain evidence="1 3">Hi-2</strain>
        <strain evidence="2 4">Mie-1</strain>
    </source>
</reference>
<dbReference type="EMBL" id="BKCM01000020">
    <property type="protein sequence ID" value="GER02224.1"/>
    <property type="molecule type" value="Genomic_DNA"/>
</dbReference>
<evidence type="ECO:0000313" key="4">
    <source>
        <dbReference type="Proteomes" id="UP000325187"/>
    </source>
</evidence>
<organism evidence="1 3">
    <name type="scientific">Iodidimonas gelatinilytica</name>
    <dbReference type="NCBI Taxonomy" id="1236966"/>
    <lineage>
        <taxon>Bacteria</taxon>
        <taxon>Pseudomonadati</taxon>
        <taxon>Pseudomonadota</taxon>
        <taxon>Alphaproteobacteria</taxon>
        <taxon>Iodidimonadales</taxon>
        <taxon>Iodidimonadaceae</taxon>
        <taxon>Iodidimonas</taxon>
    </lineage>
</organism>
<gene>
    <name evidence="1" type="ORF">JCM17844_29980</name>
    <name evidence="2" type="ORF">JCM17845_28470</name>
</gene>